<dbReference type="SUPFAM" id="SSF54001">
    <property type="entry name" value="Cysteine proteinases"/>
    <property type="match status" value="1"/>
</dbReference>
<comment type="caution">
    <text evidence="6">The sequence shown here is derived from an EMBL/GenBank/DDBJ whole genome shotgun (WGS) entry which is preliminary data.</text>
</comment>
<organism evidence="6 7">
    <name type="scientific">Roseospira marina</name>
    <dbReference type="NCBI Taxonomy" id="140057"/>
    <lineage>
        <taxon>Bacteria</taxon>
        <taxon>Pseudomonadati</taxon>
        <taxon>Pseudomonadota</taxon>
        <taxon>Alphaproteobacteria</taxon>
        <taxon>Rhodospirillales</taxon>
        <taxon>Rhodospirillaceae</taxon>
        <taxon>Roseospira</taxon>
    </lineage>
</organism>
<keyword evidence="7" id="KW-1185">Reference proteome</keyword>
<comment type="similarity">
    <text evidence="1">Belongs to the peptidase C40 family.</text>
</comment>
<dbReference type="GO" id="GO:0008234">
    <property type="term" value="F:cysteine-type peptidase activity"/>
    <property type="evidence" value="ECO:0007669"/>
    <property type="project" value="UniProtKB-KW"/>
</dbReference>
<evidence type="ECO:0000256" key="4">
    <source>
        <dbReference type="ARBA" id="ARBA00022807"/>
    </source>
</evidence>
<feature type="domain" description="NlpC/P60" evidence="5">
    <location>
        <begin position="24"/>
        <end position="152"/>
    </location>
</feature>
<accession>A0A5M6I849</accession>
<evidence type="ECO:0000313" key="6">
    <source>
        <dbReference type="EMBL" id="KAA5604430.1"/>
    </source>
</evidence>
<dbReference type="OrthoDB" id="6058745at2"/>
<evidence type="ECO:0000256" key="1">
    <source>
        <dbReference type="ARBA" id="ARBA00007074"/>
    </source>
</evidence>
<keyword evidence="4" id="KW-0788">Thiol protease</keyword>
<dbReference type="PROSITE" id="PS51935">
    <property type="entry name" value="NLPC_P60"/>
    <property type="match status" value="1"/>
</dbReference>
<proteinExistence type="inferred from homology"/>
<evidence type="ECO:0000259" key="5">
    <source>
        <dbReference type="PROSITE" id="PS51935"/>
    </source>
</evidence>
<dbReference type="InterPro" id="IPR038765">
    <property type="entry name" value="Papain-like_cys_pep_sf"/>
</dbReference>
<evidence type="ECO:0000256" key="2">
    <source>
        <dbReference type="ARBA" id="ARBA00022670"/>
    </source>
</evidence>
<dbReference type="InterPro" id="IPR000064">
    <property type="entry name" value="NLP_P60_dom"/>
</dbReference>
<keyword evidence="2" id="KW-0645">Protease</keyword>
<protein>
    <submittedName>
        <fullName evidence="6">NlpC/P60 family protein</fullName>
    </submittedName>
</protein>
<evidence type="ECO:0000313" key="7">
    <source>
        <dbReference type="Proteomes" id="UP000324065"/>
    </source>
</evidence>
<reference evidence="6 7" key="1">
    <citation type="submission" date="2019-09" db="EMBL/GenBank/DDBJ databases">
        <title>Genome sequence of Roseospira marina, one of the more divergent members of the non-sulfur purple photosynthetic bacterial family, the Rhodospirillaceae.</title>
        <authorList>
            <person name="Meyer T."/>
            <person name="Kyndt J."/>
        </authorList>
    </citation>
    <scope>NUCLEOTIDE SEQUENCE [LARGE SCALE GENOMIC DNA]</scope>
    <source>
        <strain evidence="6 7">DSM 15113</strain>
    </source>
</reference>
<sequence length="164" mass="18321">MCGARQQSSFRRLSGTHAALVGKSTVTDLPESAILDLIGKPFAYGGRGPDSFDCYGLLMELYRRKGVMLPDYRSPTRLHDIAAALADGLWRWTPIESRPGAAVTFRIKGYGAHVGLVLRHDRFIHTWEGTGGVCIERLSHWKQRVLGFYDFADLPHHDEPARAD</sequence>
<name>A0A5M6I849_9PROT</name>
<dbReference type="Proteomes" id="UP000324065">
    <property type="component" value="Unassembled WGS sequence"/>
</dbReference>
<dbReference type="AlphaFoldDB" id="A0A5M6I849"/>
<dbReference type="EMBL" id="VWPJ01000018">
    <property type="protein sequence ID" value="KAA5604430.1"/>
    <property type="molecule type" value="Genomic_DNA"/>
</dbReference>
<keyword evidence="3" id="KW-0378">Hydrolase</keyword>
<dbReference type="GO" id="GO:0006508">
    <property type="term" value="P:proteolysis"/>
    <property type="evidence" value="ECO:0007669"/>
    <property type="project" value="UniProtKB-KW"/>
</dbReference>
<gene>
    <name evidence="6" type="ORF">F1188_16360</name>
</gene>
<dbReference type="Pfam" id="PF00877">
    <property type="entry name" value="NLPC_P60"/>
    <property type="match status" value="1"/>
</dbReference>
<dbReference type="Gene3D" id="3.90.1720.10">
    <property type="entry name" value="endopeptidase domain like (from Nostoc punctiforme)"/>
    <property type="match status" value="1"/>
</dbReference>
<evidence type="ECO:0000256" key="3">
    <source>
        <dbReference type="ARBA" id="ARBA00022801"/>
    </source>
</evidence>